<feature type="transmembrane region" description="Helical" evidence="7">
    <location>
        <begin position="70"/>
        <end position="88"/>
    </location>
</feature>
<evidence type="ECO:0000256" key="4">
    <source>
        <dbReference type="ARBA" id="ARBA00022692"/>
    </source>
</evidence>
<gene>
    <name evidence="8" type="ORF">BGZ95_009750</name>
</gene>
<evidence type="ECO:0000256" key="2">
    <source>
        <dbReference type="ARBA" id="ARBA00008807"/>
    </source>
</evidence>
<comment type="caution">
    <text evidence="8">The sequence shown here is derived from an EMBL/GenBank/DDBJ whole genome shotgun (WGS) entry which is preliminary data.</text>
</comment>
<keyword evidence="6 7" id="KW-0472">Membrane</keyword>
<feature type="transmembrane region" description="Helical" evidence="7">
    <location>
        <begin position="318"/>
        <end position="337"/>
    </location>
</feature>
<dbReference type="GO" id="GO:0035673">
    <property type="term" value="F:oligopeptide transmembrane transporter activity"/>
    <property type="evidence" value="ECO:0007669"/>
    <property type="project" value="InterPro"/>
</dbReference>
<feature type="transmembrane region" description="Helical" evidence="7">
    <location>
        <begin position="276"/>
        <end position="298"/>
    </location>
</feature>
<proteinExistence type="inferred from homology"/>
<evidence type="ECO:0000313" key="8">
    <source>
        <dbReference type="EMBL" id="KAG0281813.1"/>
    </source>
</evidence>
<sequence>MATQMSEKADYSEFPQEKNLQQESIDLKENMEDEEEYVHEDRQFTWRAAIVGSLLGCVVAASNLYLGLKIGWTFGAALWGSIFGFLILKSMSRMTGTIFGPKENTVCQAAATSAGGLSSGFVTAIPAMYRMGLMGNSTPKDDVVALLLWTASAAFFGMFFAVPLRSHFVINQNLVFPTPRAAAETIKNLHKSSSSAAKDARDSGRAMLISFLFAMGFAIIGFFIPGLFNELHILWYIGYAASYSAMMNADKAWSWIFTWDWAFFGAGLMTPGNTVFSFLFGELIAFGIAGPLMTNAGYLSGRLGFIPTAPAVGSAQSWFLWPGVGMMVFTAFSELGANGKSFGHAIMSGVREGRNFIRKLSKKEPLVDTSNFVSKDTTPEHELIPSWWVGGLLLSGVFTILVMYFNFNVPVYATIGAIILSFFLAFVGLQASGETDINPTGAVAKVTQLAFSRIPNPDIKVVQKTNLMCANIAASVCSQAVDMVGDLKTAHLVGAAPRAMLWAQLVGSAFAIAIAVPLFLLYTQAYPCVLNEKLPNCPFLVPAVVAWSNVAKILTGEGSVPRASVILTIILCILAVVNVVVRVKFLPERFKPYWINLNAVGLGFINPSPAIPVAMLIGWTSGQIWKRTSPKTHERLMYSISAGLIAGVGIAGLVNAAMTIAGVKAGVVKVGCGFGTAGLC</sequence>
<feature type="transmembrane region" description="Helical" evidence="7">
    <location>
        <begin position="593"/>
        <end position="617"/>
    </location>
</feature>
<feature type="transmembrane region" description="Helical" evidence="7">
    <location>
        <begin position="387"/>
        <end position="405"/>
    </location>
</feature>
<evidence type="ECO:0000313" key="9">
    <source>
        <dbReference type="Proteomes" id="UP001194580"/>
    </source>
</evidence>
<evidence type="ECO:0000256" key="1">
    <source>
        <dbReference type="ARBA" id="ARBA00004141"/>
    </source>
</evidence>
<dbReference type="GO" id="GO:0000329">
    <property type="term" value="C:fungal-type vacuole membrane"/>
    <property type="evidence" value="ECO:0007669"/>
    <property type="project" value="TreeGrafter"/>
</dbReference>
<dbReference type="Pfam" id="PF03169">
    <property type="entry name" value="OPT"/>
    <property type="match status" value="1"/>
</dbReference>
<dbReference type="InterPro" id="IPR004813">
    <property type="entry name" value="OPT"/>
</dbReference>
<feature type="transmembrane region" description="Helical" evidence="7">
    <location>
        <begin position="501"/>
        <end position="522"/>
    </location>
</feature>
<evidence type="ECO:0008006" key="10">
    <source>
        <dbReference type="Google" id="ProtNLM"/>
    </source>
</evidence>
<comment type="subcellular location">
    <subcellularLocation>
        <location evidence="1">Membrane</location>
        <topology evidence="1">Multi-pass membrane protein</topology>
    </subcellularLocation>
</comment>
<feature type="transmembrane region" description="Helical" evidence="7">
    <location>
        <begin position="252"/>
        <end position="269"/>
    </location>
</feature>
<keyword evidence="3" id="KW-0813">Transport</keyword>
<dbReference type="EMBL" id="JAAAIL010000006">
    <property type="protein sequence ID" value="KAG0281813.1"/>
    <property type="molecule type" value="Genomic_DNA"/>
</dbReference>
<dbReference type="NCBIfam" id="TIGR00728">
    <property type="entry name" value="OPT_sfam"/>
    <property type="match status" value="1"/>
</dbReference>
<feature type="transmembrane region" description="Helical" evidence="7">
    <location>
        <begin position="637"/>
        <end position="661"/>
    </location>
</feature>
<feature type="transmembrane region" description="Helical" evidence="7">
    <location>
        <begin position="411"/>
        <end position="429"/>
    </location>
</feature>
<reference evidence="8" key="1">
    <citation type="journal article" date="2020" name="Fungal Divers.">
        <title>Resolving the Mortierellaceae phylogeny through synthesis of multi-gene phylogenetics and phylogenomics.</title>
        <authorList>
            <person name="Vandepol N."/>
            <person name="Liber J."/>
            <person name="Desiro A."/>
            <person name="Na H."/>
            <person name="Kennedy M."/>
            <person name="Barry K."/>
            <person name="Grigoriev I.V."/>
            <person name="Miller A.N."/>
            <person name="O'Donnell K."/>
            <person name="Stajich J.E."/>
            <person name="Bonito G."/>
        </authorList>
    </citation>
    <scope>NUCLEOTIDE SEQUENCE</scope>
    <source>
        <strain evidence="8">NRRL 28262</strain>
    </source>
</reference>
<keyword evidence="9" id="KW-1185">Reference proteome</keyword>
<feature type="transmembrane region" description="Helical" evidence="7">
    <location>
        <begin position="208"/>
        <end position="228"/>
    </location>
</feature>
<feature type="transmembrane region" description="Helical" evidence="7">
    <location>
        <begin position="109"/>
        <end position="131"/>
    </location>
</feature>
<comment type="similarity">
    <text evidence="2">Belongs to the oligopeptide OPT transporter family.</text>
</comment>
<dbReference type="PANTHER" id="PTHR31645">
    <property type="entry name" value="OLIGOPEPTIDE TRANSPORTER YGL114W-RELATED"/>
    <property type="match status" value="1"/>
</dbReference>
<accession>A0AAD4HCE5</accession>
<keyword evidence="4 7" id="KW-0812">Transmembrane</keyword>
<dbReference type="Proteomes" id="UP001194580">
    <property type="component" value="Unassembled WGS sequence"/>
</dbReference>
<evidence type="ECO:0000256" key="7">
    <source>
        <dbReference type="SAM" id="Phobius"/>
    </source>
</evidence>
<dbReference type="AlphaFoldDB" id="A0AAD4HCE5"/>
<protein>
    <recommendedName>
        <fullName evidence="10">Oligopeptide transporter</fullName>
    </recommendedName>
</protein>
<evidence type="ECO:0000256" key="5">
    <source>
        <dbReference type="ARBA" id="ARBA00022989"/>
    </source>
</evidence>
<name>A0AAD4HCE5_9FUNG</name>
<feature type="transmembrane region" description="Helical" evidence="7">
    <location>
        <begin position="563"/>
        <end position="581"/>
    </location>
</feature>
<feature type="transmembrane region" description="Helical" evidence="7">
    <location>
        <begin position="44"/>
        <end position="64"/>
    </location>
</feature>
<organism evidence="8 9">
    <name type="scientific">Linnemannia exigua</name>
    <dbReference type="NCBI Taxonomy" id="604196"/>
    <lineage>
        <taxon>Eukaryota</taxon>
        <taxon>Fungi</taxon>
        <taxon>Fungi incertae sedis</taxon>
        <taxon>Mucoromycota</taxon>
        <taxon>Mortierellomycotina</taxon>
        <taxon>Mortierellomycetes</taxon>
        <taxon>Mortierellales</taxon>
        <taxon>Mortierellaceae</taxon>
        <taxon>Linnemannia</taxon>
    </lineage>
</organism>
<feature type="transmembrane region" description="Helical" evidence="7">
    <location>
        <begin position="143"/>
        <end position="164"/>
    </location>
</feature>
<evidence type="ECO:0000256" key="3">
    <source>
        <dbReference type="ARBA" id="ARBA00022448"/>
    </source>
</evidence>
<evidence type="ECO:0000256" key="6">
    <source>
        <dbReference type="ARBA" id="ARBA00023136"/>
    </source>
</evidence>
<dbReference type="InterPro" id="IPR045035">
    <property type="entry name" value="YSL-like"/>
</dbReference>
<dbReference type="PANTHER" id="PTHR31645:SF3">
    <property type="entry name" value="OLIGOPEPTIDE TRANSPORTER"/>
    <property type="match status" value="1"/>
</dbReference>
<keyword evidence="5 7" id="KW-1133">Transmembrane helix</keyword>